<dbReference type="RefSeq" id="WP_183344025.1">
    <property type="nucleotide sequence ID" value="NZ_JACHNU010000006.1"/>
</dbReference>
<dbReference type="EMBL" id="JACHNU010000006">
    <property type="protein sequence ID" value="MBB4664205.1"/>
    <property type="molecule type" value="Genomic_DNA"/>
</dbReference>
<dbReference type="Proteomes" id="UP000585272">
    <property type="component" value="Unassembled WGS sequence"/>
</dbReference>
<protein>
    <recommendedName>
        <fullName evidence="1">Antitoxin SocA-like Panacea domain-containing protein</fullName>
    </recommendedName>
</protein>
<dbReference type="Pfam" id="PF13274">
    <property type="entry name" value="SocA_Panacea"/>
    <property type="match status" value="1"/>
</dbReference>
<name>A0A840IIN7_9ACTN</name>
<dbReference type="InterPro" id="IPR025272">
    <property type="entry name" value="SocA_Panacea"/>
</dbReference>
<evidence type="ECO:0000313" key="2">
    <source>
        <dbReference type="EMBL" id="MBB4664205.1"/>
    </source>
</evidence>
<dbReference type="AlphaFoldDB" id="A0A840IIN7"/>
<evidence type="ECO:0000259" key="1">
    <source>
        <dbReference type="Pfam" id="PF13274"/>
    </source>
</evidence>
<keyword evidence="3" id="KW-1185">Reference proteome</keyword>
<feature type="domain" description="Antitoxin SocA-like Panacea" evidence="1">
    <location>
        <begin position="32"/>
        <end position="137"/>
    </location>
</feature>
<organism evidence="2 3">
    <name type="scientific">Conexibacter arvalis</name>
    <dbReference type="NCBI Taxonomy" id="912552"/>
    <lineage>
        <taxon>Bacteria</taxon>
        <taxon>Bacillati</taxon>
        <taxon>Actinomycetota</taxon>
        <taxon>Thermoleophilia</taxon>
        <taxon>Solirubrobacterales</taxon>
        <taxon>Conexibacteraceae</taxon>
        <taxon>Conexibacter</taxon>
    </lineage>
</organism>
<evidence type="ECO:0000313" key="3">
    <source>
        <dbReference type="Proteomes" id="UP000585272"/>
    </source>
</evidence>
<sequence length="183" mass="21346">MSAPPVRLEELILYVSRRMAADRHVGAGRIKLAKLLWRIDFTAYWKLGRPVSEATYTADRLGPVPAQEMMATRDLEAAGRFEWENDWARRRAPIARDEPRMEMFTVEERALIDDVIERHRNENAAQMVEDAHLFPGWVHAWRDGQGRGVEIPYESVFWDRRTEPTAAELRHARRLADEFAHLL</sequence>
<proteinExistence type="predicted"/>
<comment type="caution">
    <text evidence="2">The sequence shown here is derived from an EMBL/GenBank/DDBJ whole genome shotgun (WGS) entry which is preliminary data.</text>
</comment>
<gene>
    <name evidence="2" type="ORF">BDZ31_003808</name>
</gene>
<accession>A0A840IIN7</accession>
<reference evidence="2 3" key="1">
    <citation type="submission" date="2020-08" db="EMBL/GenBank/DDBJ databases">
        <title>Genomic Encyclopedia of Archaeal and Bacterial Type Strains, Phase II (KMG-II): from individual species to whole genera.</title>
        <authorList>
            <person name="Goeker M."/>
        </authorList>
    </citation>
    <scope>NUCLEOTIDE SEQUENCE [LARGE SCALE GENOMIC DNA]</scope>
    <source>
        <strain evidence="2 3">DSM 23288</strain>
    </source>
</reference>